<name>A0A157SAS6_9BORD</name>
<organism evidence="1 2">
    <name type="scientific">Bordetella ansorpii</name>
    <dbReference type="NCBI Taxonomy" id="288768"/>
    <lineage>
        <taxon>Bacteria</taxon>
        <taxon>Pseudomonadati</taxon>
        <taxon>Pseudomonadota</taxon>
        <taxon>Betaproteobacteria</taxon>
        <taxon>Burkholderiales</taxon>
        <taxon>Alcaligenaceae</taxon>
        <taxon>Bordetella</taxon>
    </lineage>
</organism>
<dbReference type="AlphaFoldDB" id="A0A157SAS6"/>
<dbReference type="Proteomes" id="UP000076848">
    <property type="component" value="Unassembled WGS sequence"/>
</dbReference>
<evidence type="ECO:0000313" key="1">
    <source>
        <dbReference type="EMBL" id="SAI67522.1"/>
    </source>
</evidence>
<accession>A0A157SAS6</accession>
<keyword evidence="2" id="KW-1185">Reference proteome</keyword>
<dbReference type="EMBL" id="FKIF01000002">
    <property type="protein sequence ID" value="SAI67522.1"/>
    <property type="molecule type" value="Genomic_DNA"/>
</dbReference>
<dbReference type="STRING" id="288768.SAMEA3906486_01563"/>
<reference evidence="1 2" key="1">
    <citation type="submission" date="2016-04" db="EMBL/GenBank/DDBJ databases">
        <authorList>
            <consortium name="Pathogen Informatics"/>
        </authorList>
    </citation>
    <scope>NUCLEOTIDE SEQUENCE [LARGE SCALE GENOMIC DNA]</scope>
    <source>
        <strain evidence="1 2">H050680373</strain>
    </source>
</reference>
<evidence type="ECO:0000313" key="2">
    <source>
        <dbReference type="Proteomes" id="UP000076848"/>
    </source>
</evidence>
<sequence length="231" mass="25034">MNLLGCKSAPIASLVIPIRRRPGAAHPLGRERKWTTGGHGDFASRGMRAAQGKIVVTAGCAESARGGPAMCAGPPCRSQDSHNKAAMGRNCGRCLHGGYGQRHDDTAVRRAMAWPCPVFRPKSAAWRRCYLVGAIAAAWCKTANRPQLCVPMRRSRHAHAPASSTNGRRATGLVALWRSVGPHARLAGRAHIVHALRAIGRHWAKQNGVPCMSIVSRQLDRLASRMQKRRI</sequence>
<gene>
    <name evidence="1" type="ORF">SAMEA3906486_01563</name>
</gene>
<proteinExistence type="predicted"/>
<protein>
    <submittedName>
        <fullName evidence="1">Uncharacterized protein</fullName>
    </submittedName>
</protein>